<dbReference type="OrthoDB" id="9806903at2"/>
<sequence>MNITKSKRISFQKRNIREVKFLLSIMLLMYCGTARSQDNLILLMEKQTGLSSQTWFYCGFGKELDTKLIEKHWNEGRRITSAAYTTYGWFVTMAKNSGLTWQSYHYNSDWPIEWLAEHRKNNRYITSISGSAGKWFIVVSGGTGYTDQITNCGDWDCVNQWIQKSWKEDFRVTNVTRYRSGWYVIMSKNSGIDGQTYCFVTEPELKSKVEKLRAEGYYLQIIEFADGQYFIISCTYKNGKKPMQTYHISPNNPGACILEERDKERNIAYIGGGFNSSTRNTGSNQQLASNNNLKNNGKYTEHEIPYMGGTMKIRVYPDGSGSAVTEMPCHLCNHSGRCPVCNGSGQYWHAYLKTWNPCPSCMGSKKCKYCQGKGQQTTCKYFAPGEAEAYLEAKRAEKDDNTGNNQDRNSNPRYRDEISWTPNCTGKPYADEWCAKCQRWMQPHKHIRKRF</sequence>
<feature type="region of interest" description="Disordered" evidence="1">
    <location>
        <begin position="394"/>
        <end position="414"/>
    </location>
</feature>
<feature type="domain" description="DUF7477" evidence="2">
    <location>
        <begin position="113"/>
        <end position="197"/>
    </location>
</feature>
<protein>
    <recommendedName>
        <fullName evidence="2">DUF7477 domain-containing protein</fullName>
    </recommendedName>
</protein>
<accession>A0A7W6HY31</accession>
<dbReference type="RefSeq" id="WP_124318410.1">
    <property type="nucleotide sequence ID" value="NZ_AP028155.1"/>
</dbReference>
<dbReference type="GeneID" id="93100096"/>
<evidence type="ECO:0000259" key="2">
    <source>
        <dbReference type="Pfam" id="PF24289"/>
    </source>
</evidence>
<dbReference type="Proteomes" id="UP000546007">
    <property type="component" value="Unassembled WGS sequence"/>
</dbReference>
<proteinExistence type="predicted"/>
<feature type="compositionally biased region" description="Polar residues" evidence="1">
    <location>
        <begin position="402"/>
        <end position="412"/>
    </location>
</feature>
<organism evidence="3 4">
    <name type="scientific">Butyricimonas faecihominis</name>
    <dbReference type="NCBI Taxonomy" id="1472416"/>
    <lineage>
        <taxon>Bacteria</taxon>
        <taxon>Pseudomonadati</taxon>
        <taxon>Bacteroidota</taxon>
        <taxon>Bacteroidia</taxon>
        <taxon>Bacteroidales</taxon>
        <taxon>Odoribacteraceae</taxon>
        <taxon>Butyricimonas</taxon>
    </lineage>
</organism>
<evidence type="ECO:0000256" key="1">
    <source>
        <dbReference type="SAM" id="MobiDB-lite"/>
    </source>
</evidence>
<evidence type="ECO:0000313" key="4">
    <source>
        <dbReference type="Proteomes" id="UP000546007"/>
    </source>
</evidence>
<evidence type="ECO:0000313" key="3">
    <source>
        <dbReference type="EMBL" id="MBB4027086.1"/>
    </source>
</evidence>
<gene>
    <name evidence="3" type="ORF">GGR14_002896</name>
</gene>
<dbReference type="AlphaFoldDB" id="A0A7W6HY31"/>
<reference evidence="3 4" key="1">
    <citation type="submission" date="2020-08" db="EMBL/GenBank/DDBJ databases">
        <title>Genomic Encyclopedia of Type Strains, Phase IV (KMG-IV): sequencing the most valuable type-strain genomes for metagenomic binning, comparative biology and taxonomic classification.</title>
        <authorList>
            <person name="Goeker M."/>
        </authorList>
    </citation>
    <scope>NUCLEOTIDE SEQUENCE [LARGE SCALE GENOMIC DNA]</scope>
    <source>
        <strain evidence="3 4">DSM 105721</strain>
    </source>
</reference>
<dbReference type="EMBL" id="JACIES010000008">
    <property type="protein sequence ID" value="MBB4027086.1"/>
    <property type="molecule type" value="Genomic_DNA"/>
</dbReference>
<dbReference type="Pfam" id="PF24289">
    <property type="entry name" value="DUF7477"/>
    <property type="match status" value="1"/>
</dbReference>
<name>A0A7W6HY31_9BACT</name>
<keyword evidence="4" id="KW-1185">Reference proteome</keyword>
<dbReference type="InterPro" id="IPR055900">
    <property type="entry name" value="DUF7477"/>
</dbReference>
<comment type="caution">
    <text evidence="3">The sequence shown here is derived from an EMBL/GenBank/DDBJ whole genome shotgun (WGS) entry which is preliminary data.</text>
</comment>